<evidence type="ECO:0000256" key="3">
    <source>
        <dbReference type="SAM" id="MobiDB-lite"/>
    </source>
</evidence>
<reference evidence="4" key="1">
    <citation type="submission" date="2024-07" db="EMBL/GenBank/DDBJ databases">
        <authorList>
            <person name="Li X.-J."/>
            <person name="Wang X."/>
        </authorList>
    </citation>
    <scope>NUCLEOTIDE SEQUENCE</scope>
    <source>
        <strain evidence="4">HSP-536</strain>
    </source>
</reference>
<accession>A0AB39V6G3</accession>
<keyword evidence="2" id="KW-0175">Coiled coil</keyword>
<gene>
    <name evidence="4" type="ORF">AB8B28_04390</name>
</gene>
<name>A0AB39V6G3_9FUSO</name>
<feature type="compositionally biased region" description="Basic and acidic residues" evidence="3">
    <location>
        <begin position="194"/>
        <end position="205"/>
    </location>
</feature>
<evidence type="ECO:0000256" key="2">
    <source>
        <dbReference type="SAM" id="Coils"/>
    </source>
</evidence>
<dbReference type="PANTHER" id="PTHR31088:SF6">
    <property type="entry name" value="PHAGE SHOCK PROTEIN A"/>
    <property type="match status" value="1"/>
</dbReference>
<dbReference type="PANTHER" id="PTHR31088">
    <property type="entry name" value="MEMBRANE-ASSOCIATED PROTEIN VIPP1, CHLOROPLASTIC"/>
    <property type="match status" value="1"/>
</dbReference>
<sequence>MASILGRFKDIMSANINSLLDKMENPEKMIDQYVRNMERDLNSVKSETAAVMAQESSAKRKVIECEDEIKKMDNYARKALKSGNESDAKLFLEKKATLQTKLESLNNDKEIAAQNALKMREMHDKLAKDIQTLSAKRSEIKAKMKMAKTSERISSLTGAGANGNISAFNAMEEKANRMIDEANAKMELNTPKSDGIDDLMKKYDDNSSETTSAVDDELERMKKEMGLE</sequence>
<dbReference type="Pfam" id="PF04012">
    <property type="entry name" value="PspA_IM30"/>
    <property type="match status" value="1"/>
</dbReference>
<feature type="coiled-coil region" evidence="2">
    <location>
        <begin position="88"/>
        <end position="143"/>
    </location>
</feature>
<dbReference type="EMBL" id="CP165647">
    <property type="protein sequence ID" value="XDU63095.1"/>
    <property type="molecule type" value="Genomic_DNA"/>
</dbReference>
<feature type="region of interest" description="Disordered" evidence="3">
    <location>
        <begin position="184"/>
        <end position="228"/>
    </location>
</feature>
<proteinExistence type="inferred from homology"/>
<evidence type="ECO:0000256" key="1">
    <source>
        <dbReference type="ARBA" id="ARBA00043985"/>
    </source>
</evidence>
<organism evidence="4">
    <name type="scientific">Leptotrichia alba</name>
    <dbReference type="NCBI Taxonomy" id="3239304"/>
    <lineage>
        <taxon>Bacteria</taxon>
        <taxon>Fusobacteriati</taxon>
        <taxon>Fusobacteriota</taxon>
        <taxon>Fusobacteriia</taxon>
        <taxon>Fusobacteriales</taxon>
        <taxon>Leptotrichiaceae</taxon>
        <taxon>Leptotrichia</taxon>
    </lineage>
</organism>
<protein>
    <submittedName>
        <fullName evidence="4">PspA/IM30 family protein</fullName>
    </submittedName>
</protein>
<dbReference type="RefSeq" id="WP_369717044.1">
    <property type="nucleotide sequence ID" value="NZ_CP165647.1"/>
</dbReference>
<dbReference type="InterPro" id="IPR007157">
    <property type="entry name" value="PspA_VIPP1"/>
</dbReference>
<dbReference type="KEGG" id="lala:AB8B28_04390"/>
<evidence type="ECO:0000313" key="4">
    <source>
        <dbReference type="EMBL" id="XDU63095.1"/>
    </source>
</evidence>
<comment type="similarity">
    <text evidence="1">Belongs to the PspA/Vipp/IM30 family.</text>
</comment>
<dbReference type="AlphaFoldDB" id="A0AB39V6G3"/>
<feature type="compositionally biased region" description="Basic and acidic residues" evidence="3">
    <location>
        <begin position="219"/>
        <end position="228"/>
    </location>
</feature>